<gene>
    <name evidence="2" type="ORF">EJ05DRAFT_506061</name>
</gene>
<organism evidence="2 3">
    <name type="scientific">Pseudovirgaria hyperparasitica</name>
    <dbReference type="NCBI Taxonomy" id="470096"/>
    <lineage>
        <taxon>Eukaryota</taxon>
        <taxon>Fungi</taxon>
        <taxon>Dikarya</taxon>
        <taxon>Ascomycota</taxon>
        <taxon>Pezizomycotina</taxon>
        <taxon>Dothideomycetes</taxon>
        <taxon>Dothideomycetes incertae sedis</taxon>
        <taxon>Acrospermales</taxon>
        <taxon>Acrospermaceae</taxon>
        <taxon>Pseudovirgaria</taxon>
    </lineage>
</organism>
<dbReference type="RefSeq" id="XP_033594872.1">
    <property type="nucleotide sequence ID" value="XM_033747776.1"/>
</dbReference>
<dbReference type="EMBL" id="ML996636">
    <property type="protein sequence ID" value="KAF2752414.1"/>
    <property type="molecule type" value="Genomic_DNA"/>
</dbReference>
<feature type="region of interest" description="Disordered" evidence="1">
    <location>
        <begin position="32"/>
        <end position="76"/>
    </location>
</feature>
<evidence type="ECO:0000256" key="1">
    <source>
        <dbReference type="SAM" id="MobiDB-lite"/>
    </source>
</evidence>
<name>A0A6A6VRM6_9PEZI</name>
<dbReference type="Proteomes" id="UP000799437">
    <property type="component" value="Unassembled WGS sequence"/>
</dbReference>
<accession>A0A6A6VRM6</accession>
<proteinExistence type="predicted"/>
<protein>
    <submittedName>
        <fullName evidence="2">Uncharacterized protein</fullName>
    </submittedName>
</protein>
<evidence type="ECO:0000313" key="2">
    <source>
        <dbReference type="EMBL" id="KAF2752414.1"/>
    </source>
</evidence>
<sequence>KGTENPYQPVRQCAAGSIDADIHFVLCSGTTSDGGDPAIPGYRAPSPDDGPNATPQHFSASSPSPSPPLASLVHQGTSPLYSPVDDGVTTRYAAAPAIVTIEVTGTALLSENNVAKIKEHLDWVAMDTEPWNCKDLTHNAQTILAQRFTQRLADPYLKSFLRALITARYNAVYQRNATQR</sequence>
<evidence type="ECO:0000313" key="3">
    <source>
        <dbReference type="Proteomes" id="UP000799437"/>
    </source>
</evidence>
<keyword evidence="3" id="KW-1185">Reference proteome</keyword>
<reference evidence="2" key="1">
    <citation type="journal article" date="2020" name="Stud. Mycol.">
        <title>101 Dothideomycetes genomes: a test case for predicting lifestyles and emergence of pathogens.</title>
        <authorList>
            <person name="Haridas S."/>
            <person name="Albert R."/>
            <person name="Binder M."/>
            <person name="Bloem J."/>
            <person name="Labutti K."/>
            <person name="Salamov A."/>
            <person name="Andreopoulos B."/>
            <person name="Baker S."/>
            <person name="Barry K."/>
            <person name="Bills G."/>
            <person name="Bluhm B."/>
            <person name="Cannon C."/>
            <person name="Castanera R."/>
            <person name="Culley D."/>
            <person name="Daum C."/>
            <person name="Ezra D."/>
            <person name="Gonzalez J."/>
            <person name="Henrissat B."/>
            <person name="Kuo A."/>
            <person name="Liang C."/>
            <person name="Lipzen A."/>
            <person name="Lutzoni F."/>
            <person name="Magnuson J."/>
            <person name="Mondo S."/>
            <person name="Nolan M."/>
            <person name="Ohm R."/>
            <person name="Pangilinan J."/>
            <person name="Park H.-J."/>
            <person name="Ramirez L."/>
            <person name="Alfaro M."/>
            <person name="Sun H."/>
            <person name="Tritt A."/>
            <person name="Yoshinaga Y."/>
            <person name="Zwiers L.-H."/>
            <person name="Turgeon B."/>
            <person name="Goodwin S."/>
            <person name="Spatafora J."/>
            <person name="Crous P."/>
            <person name="Grigoriev I."/>
        </authorList>
    </citation>
    <scope>NUCLEOTIDE SEQUENCE</scope>
    <source>
        <strain evidence="2">CBS 121739</strain>
    </source>
</reference>
<feature type="non-terminal residue" evidence="2">
    <location>
        <position position="1"/>
    </location>
</feature>
<dbReference type="GeneID" id="54488830"/>
<dbReference type="AlphaFoldDB" id="A0A6A6VRM6"/>